<dbReference type="EMBL" id="JBHFNQ010000101">
    <property type="protein sequence ID" value="MFB2877782.1"/>
    <property type="molecule type" value="Genomic_DNA"/>
</dbReference>
<gene>
    <name evidence="1" type="ORF">ACE1CC_13085</name>
</gene>
<proteinExistence type="predicted"/>
<sequence>MGAVWKYWQLVRINSAGERKVAEIPAAKAFFQQQFPSLTGVAEVSDAQVQHHLLQLMRTEAIPENLTTQQMAECCLRCFISQLCDRICADVEKQFGKKGGFTHFELLLLVLDDADVLNQIRNFPSQSSRYQSLATQILQTFDPEQSQLSTWTRYLAISRLKPFLLECGVYLASDWSILNSMTTGRLQRLLAGVYGLMPLEIERSHQLLESYHAVYRQDHIQQRQPGSRRRCEAPTPQQLNRMVEYLLAKGLNNYSPVQVMYELRAIADKIRRSRTPEIEPLPEHPLPAPEIDRQETHNEFLSVYRQEFRNSLKQAIAQVVSDRLAYHRQRKPPNDQSFLSALRLFYCQNKSMGEIAVQIGLHKQYQVSRLLELKSFRADVRQKMLVDLRDRCRELAINYVNPTQLENLEQKLDAALEEEIDKVIDADIADASTPNCSMKNLLARCLCHHLDTRRI</sequence>
<dbReference type="RefSeq" id="WP_413270875.1">
    <property type="nucleotide sequence ID" value="NZ_JBHFNQ010000101.1"/>
</dbReference>
<accession>A0ABV4X5V9</accession>
<dbReference type="Proteomes" id="UP001576774">
    <property type="component" value="Unassembled WGS sequence"/>
</dbReference>
<reference evidence="1 2" key="1">
    <citation type="submission" date="2024-09" db="EMBL/GenBank/DDBJ databases">
        <title>Floridaenema gen nov. (Aerosakkonemataceae, Aerosakkonematales ord. nov., Cyanobacteria) from benthic tropical and subtropical fresh waters, with the description of four new species.</title>
        <authorList>
            <person name="Moretto J.A."/>
            <person name="Berthold D.E."/>
            <person name="Lefler F.W."/>
            <person name="Huang I.-S."/>
            <person name="Laughinghouse H. IV."/>
        </authorList>
    </citation>
    <scope>NUCLEOTIDE SEQUENCE [LARGE SCALE GENOMIC DNA]</scope>
    <source>
        <strain evidence="1 2">BLCC-F46</strain>
    </source>
</reference>
<name>A0ABV4X5V9_9CYAN</name>
<evidence type="ECO:0000313" key="1">
    <source>
        <dbReference type="EMBL" id="MFB2877782.1"/>
    </source>
</evidence>
<comment type="caution">
    <text evidence="1">The sequence shown here is derived from an EMBL/GenBank/DDBJ whole genome shotgun (WGS) entry which is preliminary data.</text>
</comment>
<protein>
    <recommendedName>
        <fullName evidence="3">Chromosomal replication initiator DnaA C-terminal domain-containing protein</fullName>
    </recommendedName>
</protein>
<evidence type="ECO:0000313" key="2">
    <source>
        <dbReference type="Proteomes" id="UP001576774"/>
    </source>
</evidence>
<evidence type="ECO:0008006" key="3">
    <source>
        <dbReference type="Google" id="ProtNLM"/>
    </source>
</evidence>
<organism evidence="1 2">
    <name type="scientific">Floridaenema aerugineum BLCC-F46</name>
    <dbReference type="NCBI Taxonomy" id="3153654"/>
    <lineage>
        <taxon>Bacteria</taxon>
        <taxon>Bacillati</taxon>
        <taxon>Cyanobacteriota</taxon>
        <taxon>Cyanophyceae</taxon>
        <taxon>Oscillatoriophycideae</taxon>
        <taxon>Aerosakkonematales</taxon>
        <taxon>Aerosakkonemataceae</taxon>
        <taxon>Floridanema</taxon>
        <taxon>Floridanema aerugineum</taxon>
    </lineage>
</organism>
<keyword evidence="2" id="KW-1185">Reference proteome</keyword>